<evidence type="ECO:0000313" key="3">
    <source>
        <dbReference type="Proteomes" id="UP000295096"/>
    </source>
</evidence>
<dbReference type="AlphaFoldDB" id="A0A4R5QBS5"/>
<dbReference type="SUPFAM" id="SSF101473">
    <property type="entry name" value="DhaL-like"/>
    <property type="match status" value="1"/>
</dbReference>
<dbReference type="GO" id="GO:0004371">
    <property type="term" value="F:glycerone kinase activity"/>
    <property type="evidence" value="ECO:0007669"/>
    <property type="project" value="InterPro"/>
</dbReference>
<dbReference type="InterPro" id="IPR036117">
    <property type="entry name" value="DhaL_dom_sf"/>
</dbReference>
<feature type="non-terminal residue" evidence="2">
    <location>
        <position position="1"/>
    </location>
</feature>
<dbReference type="Gene3D" id="1.25.40.340">
    <property type="match status" value="1"/>
</dbReference>
<gene>
    <name evidence="2" type="ORF">E2C06_22535</name>
</gene>
<proteinExistence type="predicted"/>
<dbReference type="GO" id="GO:0006071">
    <property type="term" value="P:glycerol metabolic process"/>
    <property type="evidence" value="ECO:0007669"/>
    <property type="project" value="InterPro"/>
</dbReference>
<accession>A0A4R5QBS5</accession>
<dbReference type="RefSeq" id="WP_133290862.1">
    <property type="nucleotide sequence ID" value="NZ_SMSJ01000040.1"/>
</dbReference>
<sequence>AAGAGLASAARDAAAAAEAGAEATASMQPRLGRASYLGARAVGAPDAGAAAVAIWLRAVTG</sequence>
<evidence type="ECO:0000259" key="1">
    <source>
        <dbReference type="PROSITE" id="PS51480"/>
    </source>
</evidence>
<comment type="caution">
    <text evidence="2">The sequence shown here is derived from an EMBL/GenBank/DDBJ whole genome shotgun (WGS) entry which is preliminary data.</text>
</comment>
<dbReference type="EMBL" id="SMSJ01000040">
    <property type="protein sequence ID" value="TDH60296.1"/>
    <property type="molecule type" value="Genomic_DNA"/>
</dbReference>
<name>A0A4R5QBS5_9PROT</name>
<dbReference type="PROSITE" id="PS51480">
    <property type="entry name" value="DHAL"/>
    <property type="match status" value="1"/>
</dbReference>
<dbReference type="Proteomes" id="UP000295096">
    <property type="component" value="Unassembled WGS sequence"/>
</dbReference>
<protein>
    <submittedName>
        <fullName evidence="2">DAK2 domain-containing protein</fullName>
    </submittedName>
</protein>
<keyword evidence="3" id="KW-1185">Reference proteome</keyword>
<dbReference type="Pfam" id="PF02734">
    <property type="entry name" value="Dak2"/>
    <property type="match status" value="1"/>
</dbReference>
<dbReference type="InterPro" id="IPR004007">
    <property type="entry name" value="DhaL_dom"/>
</dbReference>
<reference evidence="2 3" key="1">
    <citation type="journal article" date="2016" name="J. Microbiol.">
        <title>Dankookia rubra gen. nov., sp. nov., an alphaproteobacterium isolated from sediment of a shallow stream.</title>
        <authorList>
            <person name="Kim W.H."/>
            <person name="Kim D.H."/>
            <person name="Kang K."/>
            <person name="Ahn T.Y."/>
        </authorList>
    </citation>
    <scope>NUCLEOTIDE SEQUENCE [LARGE SCALE GENOMIC DNA]</scope>
    <source>
        <strain evidence="2 3">JCM30602</strain>
    </source>
</reference>
<organism evidence="2 3">
    <name type="scientific">Dankookia rubra</name>
    <dbReference type="NCBI Taxonomy" id="1442381"/>
    <lineage>
        <taxon>Bacteria</taxon>
        <taxon>Pseudomonadati</taxon>
        <taxon>Pseudomonadota</taxon>
        <taxon>Alphaproteobacteria</taxon>
        <taxon>Acetobacterales</taxon>
        <taxon>Roseomonadaceae</taxon>
        <taxon>Dankookia</taxon>
    </lineage>
</organism>
<evidence type="ECO:0000313" key="2">
    <source>
        <dbReference type="EMBL" id="TDH60296.1"/>
    </source>
</evidence>
<feature type="domain" description="DhaL" evidence="1">
    <location>
        <begin position="1"/>
        <end position="61"/>
    </location>
</feature>